<proteinExistence type="predicted"/>
<gene>
    <name evidence="1" type="ORF">Patl1_20497</name>
</gene>
<dbReference type="Proteomes" id="UP001164250">
    <property type="component" value="Chromosome 4"/>
</dbReference>
<sequence length="118" mass="13318">MSESLIFGLVEKLGTPVYQQISSVWGVKDELKKLQETLSSVKAVLLDAEEKQAQSHQLRDWLQKLSALRCEDVLDELEVEVVRRQVLDQQSIGKKEMKERELAKNSLNLAFQGSSSCG</sequence>
<evidence type="ECO:0000313" key="1">
    <source>
        <dbReference type="EMBL" id="KAJ0098560.1"/>
    </source>
</evidence>
<organism evidence="1 2">
    <name type="scientific">Pistacia atlantica</name>
    <dbReference type="NCBI Taxonomy" id="434234"/>
    <lineage>
        <taxon>Eukaryota</taxon>
        <taxon>Viridiplantae</taxon>
        <taxon>Streptophyta</taxon>
        <taxon>Embryophyta</taxon>
        <taxon>Tracheophyta</taxon>
        <taxon>Spermatophyta</taxon>
        <taxon>Magnoliopsida</taxon>
        <taxon>eudicotyledons</taxon>
        <taxon>Gunneridae</taxon>
        <taxon>Pentapetalae</taxon>
        <taxon>rosids</taxon>
        <taxon>malvids</taxon>
        <taxon>Sapindales</taxon>
        <taxon>Anacardiaceae</taxon>
        <taxon>Pistacia</taxon>
    </lineage>
</organism>
<comment type="caution">
    <text evidence="1">The sequence shown here is derived from an EMBL/GenBank/DDBJ whole genome shotgun (WGS) entry which is preliminary data.</text>
</comment>
<name>A0ACC1BHZ2_9ROSI</name>
<protein>
    <submittedName>
        <fullName evidence="1">Uncharacterized protein</fullName>
    </submittedName>
</protein>
<accession>A0ACC1BHZ2</accession>
<reference evidence="2" key="1">
    <citation type="journal article" date="2023" name="G3 (Bethesda)">
        <title>Genome assembly and association tests identify interacting loci associated with vigor, precocity, and sex in interspecific pistachio rootstocks.</title>
        <authorList>
            <person name="Palmer W."/>
            <person name="Jacygrad E."/>
            <person name="Sagayaradj S."/>
            <person name="Cavanaugh K."/>
            <person name="Han R."/>
            <person name="Bertier L."/>
            <person name="Beede B."/>
            <person name="Kafkas S."/>
            <person name="Golino D."/>
            <person name="Preece J."/>
            <person name="Michelmore R."/>
        </authorList>
    </citation>
    <scope>NUCLEOTIDE SEQUENCE [LARGE SCALE GENOMIC DNA]</scope>
</reference>
<keyword evidence="2" id="KW-1185">Reference proteome</keyword>
<dbReference type="EMBL" id="CM047900">
    <property type="protein sequence ID" value="KAJ0098560.1"/>
    <property type="molecule type" value="Genomic_DNA"/>
</dbReference>
<evidence type="ECO:0000313" key="2">
    <source>
        <dbReference type="Proteomes" id="UP001164250"/>
    </source>
</evidence>